<evidence type="ECO:0000256" key="4">
    <source>
        <dbReference type="ARBA" id="ARBA00022692"/>
    </source>
</evidence>
<comment type="subcellular location">
    <subcellularLocation>
        <location evidence="1 8">Cell outer membrane</location>
        <topology evidence="1 8">Multi-pass membrane protein</topology>
    </subcellularLocation>
</comment>
<dbReference type="SUPFAM" id="SSF56935">
    <property type="entry name" value="Porins"/>
    <property type="match status" value="1"/>
</dbReference>
<evidence type="ECO:0000256" key="7">
    <source>
        <dbReference type="ARBA" id="ARBA00023237"/>
    </source>
</evidence>
<gene>
    <name evidence="14" type="ORF">AWL63_00255</name>
</gene>
<proteinExistence type="inferred from homology"/>
<keyword evidence="6 8" id="KW-0472">Membrane</keyword>
<dbReference type="GO" id="GO:0009279">
    <property type="term" value="C:cell outer membrane"/>
    <property type="evidence" value="ECO:0007669"/>
    <property type="project" value="UniProtKB-SubCell"/>
</dbReference>
<feature type="region of interest" description="Disordered" evidence="10">
    <location>
        <begin position="30"/>
        <end position="62"/>
    </location>
</feature>
<dbReference type="InterPro" id="IPR000531">
    <property type="entry name" value="Beta-barrel_TonB"/>
</dbReference>
<evidence type="ECO:0000256" key="11">
    <source>
        <dbReference type="SAM" id="SignalP"/>
    </source>
</evidence>
<evidence type="ECO:0000256" key="8">
    <source>
        <dbReference type="PROSITE-ProRule" id="PRU01360"/>
    </source>
</evidence>
<dbReference type="Pfam" id="PF00593">
    <property type="entry name" value="TonB_dep_Rec_b-barrel"/>
    <property type="match status" value="1"/>
</dbReference>
<feature type="domain" description="TonB-dependent receptor-like beta-barrel" evidence="12">
    <location>
        <begin position="468"/>
        <end position="921"/>
    </location>
</feature>
<dbReference type="InterPro" id="IPR036942">
    <property type="entry name" value="Beta-barrel_TonB_sf"/>
</dbReference>
<accession>A0A1B3Z5D5</accession>
<feature type="signal peptide" evidence="11">
    <location>
        <begin position="1"/>
        <end position="28"/>
    </location>
</feature>
<dbReference type="EMBL" id="CP014168">
    <property type="protein sequence ID" value="AOH82645.1"/>
    <property type="molecule type" value="Genomic_DNA"/>
</dbReference>
<organism evidence="14 15">
    <name type="scientific">Sphingomonas panacis</name>
    <dbReference type="NCBI Taxonomy" id="1560345"/>
    <lineage>
        <taxon>Bacteria</taxon>
        <taxon>Pseudomonadati</taxon>
        <taxon>Pseudomonadota</taxon>
        <taxon>Alphaproteobacteria</taxon>
        <taxon>Sphingomonadales</taxon>
        <taxon>Sphingomonadaceae</taxon>
        <taxon>Sphingomonas</taxon>
    </lineage>
</organism>
<evidence type="ECO:0000313" key="14">
    <source>
        <dbReference type="EMBL" id="AOH82645.1"/>
    </source>
</evidence>
<feature type="compositionally biased region" description="Polar residues" evidence="10">
    <location>
        <begin position="30"/>
        <end position="48"/>
    </location>
</feature>
<evidence type="ECO:0000256" key="10">
    <source>
        <dbReference type="SAM" id="MobiDB-lite"/>
    </source>
</evidence>
<evidence type="ECO:0000259" key="12">
    <source>
        <dbReference type="Pfam" id="PF00593"/>
    </source>
</evidence>
<dbReference type="PANTHER" id="PTHR40980:SF3">
    <property type="entry name" value="TONB-DEPENDENT RECEPTOR-LIKE BETA-BARREL DOMAIN-CONTAINING PROTEIN"/>
    <property type="match status" value="1"/>
</dbReference>
<feature type="domain" description="TonB-dependent receptor plug" evidence="13">
    <location>
        <begin position="81"/>
        <end position="185"/>
    </location>
</feature>
<dbReference type="PROSITE" id="PS52016">
    <property type="entry name" value="TONB_DEPENDENT_REC_3"/>
    <property type="match status" value="1"/>
</dbReference>
<dbReference type="Proteomes" id="UP000094256">
    <property type="component" value="Chromosome"/>
</dbReference>
<comment type="similarity">
    <text evidence="8 9">Belongs to the TonB-dependent receptor family.</text>
</comment>
<dbReference type="KEGG" id="span:AWL63_00255"/>
<dbReference type="InterPro" id="IPR010104">
    <property type="entry name" value="TonB_rcpt_bac"/>
</dbReference>
<evidence type="ECO:0008006" key="16">
    <source>
        <dbReference type="Google" id="ProtNLM"/>
    </source>
</evidence>
<evidence type="ECO:0000313" key="15">
    <source>
        <dbReference type="Proteomes" id="UP000094256"/>
    </source>
</evidence>
<keyword evidence="3 8" id="KW-1134">Transmembrane beta strand</keyword>
<keyword evidence="2 8" id="KW-0813">Transport</keyword>
<dbReference type="STRING" id="1560345.AWL63_00255"/>
<keyword evidence="7 8" id="KW-0998">Cell outer membrane</keyword>
<dbReference type="AlphaFoldDB" id="A0A1B3Z5D5"/>
<name>A0A1B3Z5D5_9SPHN</name>
<keyword evidence="4 8" id="KW-0812">Transmembrane</keyword>
<evidence type="ECO:0000256" key="6">
    <source>
        <dbReference type="ARBA" id="ARBA00023136"/>
    </source>
</evidence>
<feature type="chain" id="PRO_5008556083" description="TonB-dependent receptor" evidence="11">
    <location>
        <begin position="29"/>
        <end position="954"/>
    </location>
</feature>
<dbReference type="RefSeq" id="WP_069203230.1">
    <property type="nucleotide sequence ID" value="NZ_CP014168.1"/>
</dbReference>
<dbReference type="InterPro" id="IPR012910">
    <property type="entry name" value="Plug_dom"/>
</dbReference>
<keyword evidence="11" id="KW-0732">Signal</keyword>
<dbReference type="NCBIfam" id="TIGR01782">
    <property type="entry name" value="TonB-Xanth-Caul"/>
    <property type="match status" value="1"/>
</dbReference>
<evidence type="ECO:0000256" key="1">
    <source>
        <dbReference type="ARBA" id="ARBA00004571"/>
    </source>
</evidence>
<dbReference type="PANTHER" id="PTHR40980">
    <property type="entry name" value="PLUG DOMAIN-CONTAINING PROTEIN"/>
    <property type="match status" value="1"/>
</dbReference>
<dbReference type="InterPro" id="IPR039426">
    <property type="entry name" value="TonB-dep_rcpt-like"/>
</dbReference>
<evidence type="ECO:0000256" key="9">
    <source>
        <dbReference type="RuleBase" id="RU003357"/>
    </source>
</evidence>
<evidence type="ECO:0000256" key="2">
    <source>
        <dbReference type="ARBA" id="ARBA00022448"/>
    </source>
</evidence>
<dbReference type="Gene3D" id="2.40.170.20">
    <property type="entry name" value="TonB-dependent receptor, beta-barrel domain"/>
    <property type="match status" value="1"/>
</dbReference>
<evidence type="ECO:0000256" key="5">
    <source>
        <dbReference type="ARBA" id="ARBA00023077"/>
    </source>
</evidence>
<evidence type="ECO:0000256" key="3">
    <source>
        <dbReference type="ARBA" id="ARBA00022452"/>
    </source>
</evidence>
<dbReference type="InterPro" id="IPR037066">
    <property type="entry name" value="Plug_dom_sf"/>
</dbReference>
<dbReference type="OrthoDB" id="5476657at2"/>
<keyword evidence="15" id="KW-1185">Reference proteome</keyword>
<keyword evidence="5 9" id="KW-0798">TonB box</keyword>
<sequence>MIDARTWRNVARTGISATALIAGSQAIAQTAVSPTEQPNPGSTIQSGPGQSGDATATTGDAGGDIVVRGVRGSLLRSIDTKRDASTIVDAISAEELGKFPNRNVAEALSNIPGVTVGRDGRGEGRSVTVRGLGENFALTTLNGRVLPTDGPDRSFAFDVLPSEVISGAEIQKAAQASQLEGSIGGNIDLRTARPFDHRGFHAAGSLEGQYNQFAEKGGIKASGVVSTTFANDTMGFLISGTYNKYKFRTDNLGEYSSNDIYDIVTGPGGQRSVVNVPDGGGVIEPYFYSVGYVQGERQRWGGSTAYQWKPSDSFELRIDGIYSNYTDTEHNHRVSVGLTPFDNDGNVRYDLNNVQIDKNKVLTNYTVNDATIDVLSTDEPRNSVTYQVGGHIDWKPLSNLKVAADVSYGKASDNTGGQNRFVVAGIPGSRAQVATRDGGLPDLILTIPNADGTVTNRTLDQAGNQDLRVHYIGIQGQNIADRSTSAKLDLLYEADNGLLRSIAFGGVFSDRKKTVDVIDNQYTTANNFGGYPFAFSAIGANVVQAPEFTNILPNLSGNFPRSIPAFDINTYLSSLQKAENNPNVINPNTGQVYPTGYGTQQVVPDQLASYAIKERTWNAYAQINVGGDRWKGDFGLRYINTTVDSLGYVATVRSYKVIGVGTANVVFNPIAPVNGGGSYQRLLPSANFSYDLARGLRVRLAASQALSRPTFGELSSAKDYSAAQSNTPVINDAGNPNLKPTSADQADISLEYYPNRRIALTLAGFYKHITNFVTTKTVAVTLVPTNQVPDAPASFAFSESTYVNGDSAKVYGIEAGAQYFLDNGLGFQANATYNHSRAITEGKVTTDLADAVPFSANAKIFYEKHGINASVSYQYQSSFTSSQYSYINTLAIKQKPYHELASSISYDILPQLTVYVQGSNLLDSATQRYSGYSNVPAFYEYTGRAFFFGVRARL</sequence>
<dbReference type="Pfam" id="PF07715">
    <property type="entry name" value="Plug"/>
    <property type="match status" value="1"/>
</dbReference>
<dbReference type="CDD" id="cd01347">
    <property type="entry name" value="ligand_gated_channel"/>
    <property type="match status" value="1"/>
</dbReference>
<reference evidence="14 15" key="1">
    <citation type="submission" date="2016-01" db="EMBL/GenBank/DDBJ databases">
        <title>Complete genome and mega plasmid sequence of Sphingomonas panacis DCY99 elicits systemic resistance in rice to Xanthomonas oryzae.</title>
        <authorList>
            <person name="Kim Y.J."/>
            <person name="Yang D.C."/>
            <person name="Sing P."/>
        </authorList>
    </citation>
    <scope>NUCLEOTIDE SEQUENCE [LARGE SCALE GENOMIC DNA]</scope>
    <source>
        <strain evidence="14 15">DCY99</strain>
    </source>
</reference>
<evidence type="ECO:0000259" key="13">
    <source>
        <dbReference type="Pfam" id="PF07715"/>
    </source>
</evidence>
<dbReference type="Gene3D" id="2.170.130.10">
    <property type="entry name" value="TonB-dependent receptor, plug domain"/>
    <property type="match status" value="1"/>
</dbReference>
<protein>
    <recommendedName>
        <fullName evidence="16">TonB-dependent receptor</fullName>
    </recommendedName>
</protein>